<dbReference type="InParanoid" id="A0A0D0CZ39"/>
<keyword evidence="3" id="KW-1185">Reference proteome</keyword>
<dbReference type="EMBL" id="KN830476">
    <property type="protein sequence ID" value="KIK72759.1"/>
    <property type="molecule type" value="Genomic_DNA"/>
</dbReference>
<reference evidence="3" key="2">
    <citation type="submission" date="2015-01" db="EMBL/GenBank/DDBJ databases">
        <title>Evolutionary Origins and Diversification of the Mycorrhizal Mutualists.</title>
        <authorList>
            <consortium name="DOE Joint Genome Institute"/>
            <consortium name="Mycorrhizal Genomics Consortium"/>
            <person name="Kohler A."/>
            <person name="Kuo A."/>
            <person name="Nagy L.G."/>
            <person name="Floudas D."/>
            <person name="Copeland A."/>
            <person name="Barry K.W."/>
            <person name="Cichocki N."/>
            <person name="Veneault-Fourrey C."/>
            <person name="LaButti K."/>
            <person name="Lindquist E.A."/>
            <person name="Lipzen A."/>
            <person name="Lundell T."/>
            <person name="Morin E."/>
            <person name="Murat C."/>
            <person name="Riley R."/>
            <person name="Ohm R."/>
            <person name="Sun H."/>
            <person name="Tunlid A."/>
            <person name="Henrissat B."/>
            <person name="Grigoriev I.V."/>
            <person name="Hibbett D.S."/>
            <person name="Martin F."/>
        </authorList>
    </citation>
    <scope>NUCLEOTIDE SEQUENCE [LARGE SCALE GENOMIC DNA]</scope>
    <source>
        <strain evidence="3">Ve08.2h10</strain>
    </source>
</reference>
<evidence type="ECO:0000259" key="1">
    <source>
        <dbReference type="Pfam" id="PF12776"/>
    </source>
</evidence>
<name>A0A0D0CZ39_9AGAM</name>
<gene>
    <name evidence="2" type="ORF">PAXRUDRAFT_836380</name>
</gene>
<dbReference type="Proteomes" id="UP000054538">
    <property type="component" value="Unassembled WGS sequence"/>
</dbReference>
<protein>
    <recommendedName>
        <fullName evidence="1">Myb/SANT-like domain-containing protein</fullName>
    </recommendedName>
</protein>
<dbReference type="OrthoDB" id="2671340at2759"/>
<accession>A0A0D0CZ39</accession>
<dbReference type="AlphaFoldDB" id="A0A0D0CZ39"/>
<sequence length="121" mass="13429">KKTRKPCAKWTTEEETTFVEFLLSKCSSSGDGSNFKKPTFTVAAVHLKVKFLNALGVEKMCDVCQGKWTALKAAYNVVVDIKDTSGFTWSDEHGGGIVLKHDDVWDWYVKVCISPTSHVIG</sequence>
<feature type="non-terminal residue" evidence="2">
    <location>
        <position position="121"/>
    </location>
</feature>
<reference evidence="2 3" key="1">
    <citation type="submission" date="2014-04" db="EMBL/GenBank/DDBJ databases">
        <authorList>
            <consortium name="DOE Joint Genome Institute"/>
            <person name="Kuo A."/>
            <person name="Kohler A."/>
            <person name="Jargeat P."/>
            <person name="Nagy L.G."/>
            <person name="Floudas D."/>
            <person name="Copeland A."/>
            <person name="Barry K.W."/>
            <person name="Cichocki N."/>
            <person name="Veneault-Fourrey C."/>
            <person name="LaButti K."/>
            <person name="Lindquist E.A."/>
            <person name="Lipzen A."/>
            <person name="Lundell T."/>
            <person name="Morin E."/>
            <person name="Murat C."/>
            <person name="Sun H."/>
            <person name="Tunlid A."/>
            <person name="Henrissat B."/>
            <person name="Grigoriev I.V."/>
            <person name="Hibbett D.S."/>
            <person name="Martin F."/>
            <person name="Nordberg H.P."/>
            <person name="Cantor M.N."/>
            <person name="Hua S.X."/>
        </authorList>
    </citation>
    <scope>NUCLEOTIDE SEQUENCE [LARGE SCALE GENOMIC DNA]</scope>
    <source>
        <strain evidence="2 3">Ve08.2h10</strain>
    </source>
</reference>
<organism evidence="2 3">
    <name type="scientific">Paxillus rubicundulus Ve08.2h10</name>
    <dbReference type="NCBI Taxonomy" id="930991"/>
    <lineage>
        <taxon>Eukaryota</taxon>
        <taxon>Fungi</taxon>
        <taxon>Dikarya</taxon>
        <taxon>Basidiomycota</taxon>
        <taxon>Agaricomycotina</taxon>
        <taxon>Agaricomycetes</taxon>
        <taxon>Agaricomycetidae</taxon>
        <taxon>Boletales</taxon>
        <taxon>Paxilineae</taxon>
        <taxon>Paxillaceae</taxon>
        <taxon>Paxillus</taxon>
    </lineage>
</organism>
<dbReference type="STRING" id="930991.A0A0D0CZ39"/>
<evidence type="ECO:0000313" key="3">
    <source>
        <dbReference type="Proteomes" id="UP000054538"/>
    </source>
</evidence>
<dbReference type="InterPro" id="IPR024752">
    <property type="entry name" value="Myb/SANT-like_dom"/>
</dbReference>
<feature type="domain" description="Myb/SANT-like" evidence="1">
    <location>
        <begin position="9"/>
        <end position="108"/>
    </location>
</feature>
<evidence type="ECO:0000313" key="2">
    <source>
        <dbReference type="EMBL" id="KIK72759.1"/>
    </source>
</evidence>
<dbReference type="HOGENOM" id="CLU_082499_6_0_1"/>
<dbReference type="Pfam" id="PF12776">
    <property type="entry name" value="Myb_DNA-bind_3"/>
    <property type="match status" value="1"/>
</dbReference>
<proteinExistence type="predicted"/>